<sequence>MAKDNPVSDIRIGQVTSQWAEGNHLYVAYQKEMTSTNAIAKEEAFAENLMEESLCLYVTDHQTAGRGRGKNTWIDARPGSSLLSSWSYLLGVKPQPTTSCLVGLAVYRACSTTWPFLAWNLKAPNDIYIGDKKVAGILLENVAQGDEVRLIVGLGLNVTDSPEDVDTATSLIESLPAGAPLLGQDYMAFLDRLMFELTDAVSHAEESLSPTDQLSLLTALNQHPLLKEKYTGMEADGSLLIGDKKINWSTL</sequence>
<dbReference type="SUPFAM" id="SSF55681">
    <property type="entry name" value="Class II aaRS and biotin synthetases"/>
    <property type="match status" value="1"/>
</dbReference>
<dbReference type="Pfam" id="PF03099">
    <property type="entry name" value="BPL_LplA_LipB"/>
    <property type="match status" value="1"/>
</dbReference>
<dbReference type="Proteomes" id="UP000197003">
    <property type="component" value="Chromosome"/>
</dbReference>
<dbReference type="InterPro" id="IPR045864">
    <property type="entry name" value="aa-tRNA-synth_II/BPL/LPL"/>
</dbReference>
<dbReference type="OrthoDB" id="9807064at2"/>
<dbReference type="PANTHER" id="PTHR12835">
    <property type="entry name" value="BIOTIN PROTEIN LIGASE"/>
    <property type="match status" value="1"/>
</dbReference>
<evidence type="ECO:0000313" key="2">
    <source>
        <dbReference type="EMBL" id="ASD63061.1"/>
    </source>
</evidence>
<feature type="domain" description="BPL/LPL catalytic" evidence="1">
    <location>
        <begin position="34"/>
        <end position="157"/>
    </location>
</feature>
<dbReference type="PANTHER" id="PTHR12835:SF5">
    <property type="entry name" value="BIOTIN--PROTEIN LIGASE"/>
    <property type="match status" value="1"/>
</dbReference>
<dbReference type="Gene3D" id="3.30.930.10">
    <property type="entry name" value="Bira Bifunctional Protein, Domain 2"/>
    <property type="match status" value="1"/>
</dbReference>
<organism evidence="2 3">
    <name type="scientific">Bdellovibrio bacteriovorus</name>
    <dbReference type="NCBI Taxonomy" id="959"/>
    <lineage>
        <taxon>Bacteria</taxon>
        <taxon>Pseudomonadati</taxon>
        <taxon>Bdellovibrionota</taxon>
        <taxon>Bdellovibrionia</taxon>
        <taxon>Bdellovibrionales</taxon>
        <taxon>Pseudobdellovibrionaceae</taxon>
        <taxon>Bdellovibrio</taxon>
    </lineage>
</organism>
<gene>
    <name evidence="2" type="ORF">B9G79_05500</name>
</gene>
<proteinExistence type="predicted"/>
<evidence type="ECO:0000259" key="1">
    <source>
        <dbReference type="Pfam" id="PF03099"/>
    </source>
</evidence>
<dbReference type="AlphaFoldDB" id="A0A1Z3N6N3"/>
<reference evidence="2 3" key="1">
    <citation type="submission" date="2017-04" db="EMBL/GenBank/DDBJ databases">
        <title>Whole genome sequence of Bdellovibrio bacteriovorus strain SSB218315.</title>
        <authorList>
            <person name="Oyedara O."/>
            <person name="Rodriguez-Perez M.A."/>
        </authorList>
    </citation>
    <scope>NUCLEOTIDE SEQUENCE [LARGE SCALE GENOMIC DNA]</scope>
    <source>
        <strain evidence="2 3">SSB218315</strain>
    </source>
</reference>
<dbReference type="InterPro" id="IPR004143">
    <property type="entry name" value="BPL_LPL_catalytic"/>
</dbReference>
<dbReference type="EMBL" id="CP020946">
    <property type="protein sequence ID" value="ASD63061.1"/>
    <property type="molecule type" value="Genomic_DNA"/>
</dbReference>
<evidence type="ECO:0000313" key="3">
    <source>
        <dbReference type="Proteomes" id="UP000197003"/>
    </source>
</evidence>
<accession>A0A1Z3N6N3</accession>
<name>A0A1Z3N6N3_BDEBC</name>
<dbReference type="GO" id="GO:0005737">
    <property type="term" value="C:cytoplasm"/>
    <property type="evidence" value="ECO:0007669"/>
    <property type="project" value="TreeGrafter"/>
</dbReference>
<dbReference type="GO" id="GO:0004077">
    <property type="term" value="F:biotin--[biotin carboxyl-carrier protein] ligase activity"/>
    <property type="evidence" value="ECO:0007669"/>
    <property type="project" value="TreeGrafter"/>
</dbReference>
<dbReference type="RefSeq" id="WP_088564643.1">
    <property type="nucleotide sequence ID" value="NZ_CP020946.1"/>
</dbReference>
<protein>
    <submittedName>
        <fullName evidence="2">Biotin synthetase</fullName>
    </submittedName>
</protein>